<gene>
    <name evidence="2" type="ORF">AWC38_SpisGene23477</name>
</gene>
<sequence length="129" mass="14163">MAVLAAEKLAAMTDAKLTAIERSMEEEEERFHPLSRASTTEDTRCRTQAWVKETTHIADKPNATPPEVPVTSGLERNYDGDTTVPINLPTPMHSLPRERPKSNQYAPLSQTPKTSGEIARAVVGLLAKP</sequence>
<organism evidence="2 3">
    <name type="scientific">Stylophora pistillata</name>
    <name type="common">Smooth cauliflower coral</name>
    <dbReference type="NCBI Taxonomy" id="50429"/>
    <lineage>
        <taxon>Eukaryota</taxon>
        <taxon>Metazoa</taxon>
        <taxon>Cnidaria</taxon>
        <taxon>Anthozoa</taxon>
        <taxon>Hexacorallia</taxon>
        <taxon>Scleractinia</taxon>
        <taxon>Astrocoeniina</taxon>
        <taxon>Pocilloporidae</taxon>
        <taxon>Stylophora</taxon>
    </lineage>
</organism>
<feature type="region of interest" description="Disordered" evidence="1">
    <location>
        <begin position="55"/>
        <end position="116"/>
    </location>
</feature>
<dbReference type="EMBL" id="LSMT01001304">
    <property type="protein sequence ID" value="PFX12546.1"/>
    <property type="molecule type" value="Genomic_DNA"/>
</dbReference>
<dbReference type="Proteomes" id="UP000225706">
    <property type="component" value="Unassembled WGS sequence"/>
</dbReference>
<evidence type="ECO:0000313" key="2">
    <source>
        <dbReference type="EMBL" id="PFX12546.1"/>
    </source>
</evidence>
<protein>
    <submittedName>
        <fullName evidence="2">Uncharacterized protein</fullName>
    </submittedName>
</protein>
<feature type="region of interest" description="Disordered" evidence="1">
    <location>
        <begin position="24"/>
        <end position="43"/>
    </location>
</feature>
<name>A0A2B4R5W2_STYPI</name>
<evidence type="ECO:0000256" key="1">
    <source>
        <dbReference type="SAM" id="MobiDB-lite"/>
    </source>
</evidence>
<proteinExistence type="predicted"/>
<feature type="compositionally biased region" description="Polar residues" evidence="1">
    <location>
        <begin position="102"/>
        <end position="114"/>
    </location>
</feature>
<accession>A0A2B4R5W2</accession>
<reference evidence="3" key="1">
    <citation type="journal article" date="2017" name="bioRxiv">
        <title>Comparative analysis of the genomes of Stylophora pistillata and Acropora digitifera provides evidence for extensive differences between species of corals.</title>
        <authorList>
            <person name="Voolstra C.R."/>
            <person name="Li Y."/>
            <person name="Liew Y.J."/>
            <person name="Baumgarten S."/>
            <person name="Zoccola D."/>
            <person name="Flot J.-F."/>
            <person name="Tambutte S."/>
            <person name="Allemand D."/>
            <person name="Aranda M."/>
        </authorList>
    </citation>
    <scope>NUCLEOTIDE SEQUENCE [LARGE SCALE GENOMIC DNA]</scope>
</reference>
<keyword evidence="3" id="KW-1185">Reference proteome</keyword>
<dbReference type="AlphaFoldDB" id="A0A2B4R5W2"/>
<evidence type="ECO:0000313" key="3">
    <source>
        <dbReference type="Proteomes" id="UP000225706"/>
    </source>
</evidence>
<comment type="caution">
    <text evidence="2">The sequence shown here is derived from an EMBL/GenBank/DDBJ whole genome shotgun (WGS) entry which is preliminary data.</text>
</comment>